<evidence type="ECO:0000256" key="1">
    <source>
        <dbReference type="ARBA" id="ARBA00004442"/>
    </source>
</evidence>
<evidence type="ECO:0000259" key="8">
    <source>
        <dbReference type="Pfam" id="PF14322"/>
    </source>
</evidence>
<dbReference type="OrthoDB" id="691907at2"/>
<comment type="similarity">
    <text evidence="2">Belongs to the SusD family.</text>
</comment>
<name>A0A4R5DT26_9BACT</name>
<dbReference type="GO" id="GO:0009279">
    <property type="term" value="C:cell outer membrane"/>
    <property type="evidence" value="ECO:0007669"/>
    <property type="project" value="UniProtKB-SubCell"/>
</dbReference>
<dbReference type="SUPFAM" id="SSF48452">
    <property type="entry name" value="TPR-like"/>
    <property type="match status" value="1"/>
</dbReference>
<evidence type="ECO:0000313" key="9">
    <source>
        <dbReference type="EMBL" id="TDE15420.1"/>
    </source>
</evidence>
<dbReference type="Gene3D" id="1.25.40.390">
    <property type="match status" value="1"/>
</dbReference>
<keyword evidence="5" id="KW-0998">Cell outer membrane</keyword>
<evidence type="ECO:0000313" key="10">
    <source>
        <dbReference type="Proteomes" id="UP000294850"/>
    </source>
</evidence>
<dbReference type="EMBL" id="SMFL01000004">
    <property type="protein sequence ID" value="TDE15420.1"/>
    <property type="molecule type" value="Genomic_DNA"/>
</dbReference>
<proteinExistence type="inferred from homology"/>
<dbReference type="RefSeq" id="WP_131958683.1">
    <property type="nucleotide sequence ID" value="NZ_SMFL01000004.1"/>
</dbReference>
<sequence length="594" mass="66137">MKIKYFYHACFLMLTTATGYLLSACSDYLKVEPKSSYDEKYVFDNVANTTSAVLGVYNALTGDQGYGGRLNFFYPLDTDEMLGGNNSAPGGGDNGSRSMARYNTSPGNTQLEAPFSQLYSGVERANICIKNIPEMALYENGTENEKRQLQRLYGEVLTLRAQFYLELIRNWGDVPAQFEPSYVLTDLFLEKTDRDVIYDHVLEDLKLAATLVPWRNEGGIANDERITKGAVKALRAKIALFRGGYSLRTESNLMERRVDYLTYYQIARDECKEIIESSKHALNPSFLALFKDNFDAHVLEPNGEVVFEVALAGGTGIADGRAGNIDGPRTGASTGGGNCLLTPTYFYAFDSLDTRRDVTAAPYTTNISNFKIGAAISGINSGKFRRDWISNPSVPLEANTLYHGVNWPLIRYSDVLLMFAEADNEINNGPSAAAITAFETVRKRAFAGNLKAIGTTPAGKEGFFNAIVNERSFEFGGEGIRKYDLLRWNLLETKIKEARANLTRMKDKVAPYDKLPQYVYYKSSSTTLIYYSSFYKPAPGSTPTGYARANWVINITPAYITNVAELFEPNQKELMPFPQAAINSNPKLKQNFGY</sequence>
<dbReference type="InterPro" id="IPR033985">
    <property type="entry name" value="SusD-like_N"/>
</dbReference>
<evidence type="ECO:0000259" key="7">
    <source>
        <dbReference type="Pfam" id="PF07980"/>
    </source>
</evidence>
<gene>
    <name evidence="9" type="ORF">E0F88_12980</name>
</gene>
<dbReference type="Pfam" id="PF14322">
    <property type="entry name" value="SusD-like_3"/>
    <property type="match status" value="1"/>
</dbReference>
<evidence type="ECO:0000256" key="3">
    <source>
        <dbReference type="ARBA" id="ARBA00022729"/>
    </source>
</evidence>
<comment type="subcellular location">
    <subcellularLocation>
        <location evidence="1">Cell outer membrane</location>
    </subcellularLocation>
</comment>
<accession>A0A4R5DT26</accession>
<keyword evidence="3 6" id="KW-0732">Signal</keyword>
<dbReference type="Pfam" id="PF07980">
    <property type="entry name" value="SusD_RagB"/>
    <property type="match status" value="1"/>
</dbReference>
<dbReference type="AlphaFoldDB" id="A0A4R5DT26"/>
<feature type="domain" description="SusD-like N-terminal" evidence="8">
    <location>
        <begin position="107"/>
        <end position="240"/>
    </location>
</feature>
<feature type="domain" description="RagB/SusD" evidence="7">
    <location>
        <begin position="398"/>
        <end position="594"/>
    </location>
</feature>
<feature type="signal peptide" evidence="6">
    <location>
        <begin position="1"/>
        <end position="23"/>
    </location>
</feature>
<protein>
    <submittedName>
        <fullName evidence="9">RagB/SusD family nutrient uptake outer membrane protein</fullName>
    </submittedName>
</protein>
<dbReference type="InterPro" id="IPR011990">
    <property type="entry name" value="TPR-like_helical_dom_sf"/>
</dbReference>
<organism evidence="9 10">
    <name type="scientific">Dyadobacter psychrotolerans</name>
    <dbReference type="NCBI Taxonomy" id="2541721"/>
    <lineage>
        <taxon>Bacteria</taxon>
        <taxon>Pseudomonadati</taxon>
        <taxon>Bacteroidota</taxon>
        <taxon>Cytophagia</taxon>
        <taxon>Cytophagales</taxon>
        <taxon>Spirosomataceae</taxon>
        <taxon>Dyadobacter</taxon>
    </lineage>
</organism>
<evidence type="ECO:0000256" key="2">
    <source>
        <dbReference type="ARBA" id="ARBA00006275"/>
    </source>
</evidence>
<reference evidence="9 10" key="1">
    <citation type="submission" date="2019-03" db="EMBL/GenBank/DDBJ databases">
        <title>Dyadobacter AR-3-6 sp. nov., isolated from arctic soil.</title>
        <authorList>
            <person name="Chaudhary D.K."/>
        </authorList>
    </citation>
    <scope>NUCLEOTIDE SEQUENCE [LARGE SCALE GENOMIC DNA]</scope>
    <source>
        <strain evidence="9 10">AR-3-6</strain>
    </source>
</reference>
<evidence type="ECO:0000256" key="5">
    <source>
        <dbReference type="ARBA" id="ARBA00023237"/>
    </source>
</evidence>
<comment type="caution">
    <text evidence="9">The sequence shown here is derived from an EMBL/GenBank/DDBJ whole genome shotgun (WGS) entry which is preliminary data.</text>
</comment>
<feature type="chain" id="PRO_5021023032" evidence="6">
    <location>
        <begin position="24"/>
        <end position="594"/>
    </location>
</feature>
<dbReference type="Proteomes" id="UP000294850">
    <property type="component" value="Unassembled WGS sequence"/>
</dbReference>
<evidence type="ECO:0000256" key="6">
    <source>
        <dbReference type="SAM" id="SignalP"/>
    </source>
</evidence>
<dbReference type="InterPro" id="IPR012944">
    <property type="entry name" value="SusD_RagB_dom"/>
</dbReference>
<evidence type="ECO:0000256" key="4">
    <source>
        <dbReference type="ARBA" id="ARBA00023136"/>
    </source>
</evidence>
<keyword evidence="10" id="KW-1185">Reference proteome</keyword>
<dbReference type="PROSITE" id="PS51257">
    <property type="entry name" value="PROKAR_LIPOPROTEIN"/>
    <property type="match status" value="1"/>
</dbReference>
<keyword evidence="4" id="KW-0472">Membrane</keyword>